<evidence type="ECO:0000313" key="8">
    <source>
        <dbReference type="Proteomes" id="UP000824091"/>
    </source>
</evidence>
<reference evidence="7" key="2">
    <citation type="journal article" date="2021" name="PeerJ">
        <title>Extensive microbial diversity within the chicken gut microbiome revealed by metagenomics and culture.</title>
        <authorList>
            <person name="Gilroy R."/>
            <person name="Ravi A."/>
            <person name="Getino M."/>
            <person name="Pursley I."/>
            <person name="Horton D.L."/>
            <person name="Alikhan N.F."/>
            <person name="Baker D."/>
            <person name="Gharbi K."/>
            <person name="Hall N."/>
            <person name="Watson M."/>
            <person name="Adriaenssens E.M."/>
            <person name="Foster-Nyarko E."/>
            <person name="Jarju S."/>
            <person name="Secka A."/>
            <person name="Antonio M."/>
            <person name="Oren A."/>
            <person name="Chaudhuri R.R."/>
            <person name="La Ragione R."/>
            <person name="Hildebrand F."/>
            <person name="Pallen M.J."/>
        </authorList>
    </citation>
    <scope>NUCLEOTIDE SEQUENCE</scope>
    <source>
        <strain evidence="7">11300</strain>
    </source>
</reference>
<feature type="transmembrane region" description="Helical" evidence="6">
    <location>
        <begin position="100"/>
        <end position="118"/>
    </location>
</feature>
<dbReference type="InterPro" id="IPR036259">
    <property type="entry name" value="MFS_trans_sf"/>
</dbReference>
<protein>
    <submittedName>
        <fullName evidence="7">MFS transporter</fullName>
    </submittedName>
</protein>
<comment type="caution">
    <text evidence="7">The sequence shown here is derived from an EMBL/GenBank/DDBJ whole genome shotgun (WGS) entry which is preliminary data.</text>
</comment>
<keyword evidence="3 6" id="KW-0812">Transmembrane</keyword>
<sequence length="409" mass="43650">MNGNWKKKFVTIAAGQAASLIGSSAVQFALIWWIASETGSAFMMGMAGLAAFLPATLLSPLAGIAADRYNRKYICVCADMFVGAVAAVFAVLLWVRPMPVWTAVVILFLRSMSSAFHSPSFQAMIPQFVPAEDLMKVGGWNQMVVSGSFLLGPAIGAALYAAFPLPVVLLTDLAGALIASIMLMIVRIAPIEKTIAEKHSMIKEFKEGVQVIKADRALSVLILVETLCMVFFMPLSSFYPLMTSDYFGGSAWHGSAVEVAYALGMMAAAFLIGNVIKIRRQLFASYIGILGVGVTSALCGILPHDMWAWAAFAVLCGIMGAFANVNSIPFVAYMQATIPAEKMGRAFSLFALASSLAMPLGLLVASPLAEIIGVPMWFLISGASTVVISIAGMIIHSSLEKAENHREQQ</sequence>
<evidence type="ECO:0000256" key="4">
    <source>
        <dbReference type="ARBA" id="ARBA00022989"/>
    </source>
</evidence>
<feature type="transmembrane region" description="Helical" evidence="6">
    <location>
        <begin position="377"/>
        <end position="399"/>
    </location>
</feature>
<feature type="transmembrane region" description="Helical" evidence="6">
    <location>
        <begin position="173"/>
        <end position="196"/>
    </location>
</feature>
<dbReference type="AlphaFoldDB" id="A0A9D1I4L7"/>
<dbReference type="CDD" id="cd06173">
    <property type="entry name" value="MFS_MefA_like"/>
    <property type="match status" value="1"/>
</dbReference>
<evidence type="ECO:0000256" key="3">
    <source>
        <dbReference type="ARBA" id="ARBA00022692"/>
    </source>
</evidence>
<dbReference type="Pfam" id="PF07690">
    <property type="entry name" value="MFS_1"/>
    <property type="match status" value="1"/>
</dbReference>
<evidence type="ECO:0000256" key="5">
    <source>
        <dbReference type="ARBA" id="ARBA00023136"/>
    </source>
</evidence>
<feature type="transmembrane region" description="Helical" evidence="6">
    <location>
        <begin position="41"/>
        <end position="66"/>
    </location>
</feature>
<dbReference type="Gene3D" id="1.20.1250.20">
    <property type="entry name" value="MFS general substrate transporter like domains"/>
    <property type="match status" value="1"/>
</dbReference>
<dbReference type="PANTHER" id="PTHR23513:SF11">
    <property type="entry name" value="STAPHYLOFERRIN A TRANSPORTER"/>
    <property type="match status" value="1"/>
</dbReference>
<accession>A0A9D1I4L7</accession>
<proteinExistence type="predicted"/>
<keyword evidence="5 6" id="KW-0472">Membrane</keyword>
<organism evidence="7 8">
    <name type="scientific">Candidatus Fimisoma avicola</name>
    <dbReference type="NCBI Taxonomy" id="2840826"/>
    <lineage>
        <taxon>Bacteria</taxon>
        <taxon>Bacillati</taxon>
        <taxon>Bacillota</taxon>
        <taxon>Clostridia</taxon>
        <taxon>Eubacteriales</taxon>
        <taxon>Candidatus Fimisoma</taxon>
    </lineage>
</organism>
<gene>
    <name evidence="7" type="ORF">IAD16_05085</name>
</gene>
<keyword evidence="4 6" id="KW-1133">Transmembrane helix</keyword>
<feature type="transmembrane region" description="Helical" evidence="6">
    <location>
        <begin position="309"/>
        <end position="334"/>
    </location>
</feature>
<feature type="transmembrane region" description="Helical" evidence="6">
    <location>
        <begin position="259"/>
        <end position="276"/>
    </location>
</feature>
<keyword evidence="2" id="KW-1003">Cell membrane</keyword>
<feature type="transmembrane region" description="Helical" evidence="6">
    <location>
        <begin position="139"/>
        <end position="161"/>
    </location>
</feature>
<dbReference type="PANTHER" id="PTHR23513">
    <property type="entry name" value="INTEGRAL MEMBRANE EFFLUX PROTEIN-RELATED"/>
    <property type="match status" value="1"/>
</dbReference>
<feature type="transmembrane region" description="Helical" evidence="6">
    <location>
        <begin position="12"/>
        <end position="35"/>
    </location>
</feature>
<dbReference type="GO" id="GO:0022857">
    <property type="term" value="F:transmembrane transporter activity"/>
    <property type="evidence" value="ECO:0007669"/>
    <property type="project" value="InterPro"/>
</dbReference>
<dbReference type="SUPFAM" id="SSF103473">
    <property type="entry name" value="MFS general substrate transporter"/>
    <property type="match status" value="1"/>
</dbReference>
<dbReference type="GO" id="GO:0005886">
    <property type="term" value="C:plasma membrane"/>
    <property type="evidence" value="ECO:0007669"/>
    <property type="project" value="UniProtKB-SubCell"/>
</dbReference>
<comment type="subcellular location">
    <subcellularLocation>
        <location evidence="1">Cell membrane</location>
        <topology evidence="1">Multi-pass membrane protein</topology>
    </subcellularLocation>
</comment>
<dbReference type="EMBL" id="DVMO01000077">
    <property type="protein sequence ID" value="HIU27732.1"/>
    <property type="molecule type" value="Genomic_DNA"/>
</dbReference>
<name>A0A9D1I4L7_9FIRM</name>
<feature type="transmembrane region" description="Helical" evidence="6">
    <location>
        <begin position="73"/>
        <end position="94"/>
    </location>
</feature>
<evidence type="ECO:0000256" key="6">
    <source>
        <dbReference type="SAM" id="Phobius"/>
    </source>
</evidence>
<dbReference type="Proteomes" id="UP000824091">
    <property type="component" value="Unassembled WGS sequence"/>
</dbReference>
<feature type="transmembrane region" description="Helical" evidence="6">
    <location>
        <begin position="346"/>
        <end position="365"/>
    </location>
</feature>
<evidence type="ECO:0000256" key="1">
    <source>
        <dbReference type="ARBA" id="ARBA00004651"/>
    </source>
</evidence>
<evidence type="ECO:0000313" key="7">
    <source>
        <dbReference type="EMBL" id="HIU27732.1"/>
    </source>
</evidence>
<reference evidence="7" key="1">
    <citation type="submission" date="2020-10" db="EMBL/GenBank/DDBJ databases">
        <authorList>
            <person name="Gilroy R."/>
        </authorList>
    </citation>
    <scope>NUCLEOTIDE SEQUENCE</scope>
    <source>
        <strain evidence="7">11300</strain>
    </source>
</reference>
<feature type="transmembrane region" description="Helical" evidence="6">
    <location>
        <begin position="283"/>
        <end position="303"/>
    </location>
</feature>
<dbReference type="InterPro" id="IPR011701">
    <property type="entry name" value="MFS"/>
</dbReference>
<evidence type="ECO:0000256" key="2">
    <source>
        <dbReference type="ARBA" id="ARBA00022475"/>
    </source>
</evidence>
<feature type="transmembrane region" description="Helical" evidence="6">
    <location>
        <begin position="217"/>
        <end position="239"/>
    </location>
</feature>